<protein>
    <submittedName>
        <fullName evidence="1">13876_t:CDS:1</fullName>
    </submittedName>
</protein>
<comment type="caution">
    <text evidence="1">The sequence shown here is derived from an EMBL/GenBank/DDBJ whole genome shotgun (WGS) entry which is preliminary data.</text>
</comment>
<gene>
    <name evidence="1" type="ORF">SPELUC_LOCUS10366</name>
</gene>
<keyword evidence="2" id="KW-1185">Reference proteome</keyword>
<dbReference type="EMBL" id="CAJVPW010019071">
    <property type="protein sequence ID" value="CAG8684946.1"/>
    <property type="molecule type" value="Genomic_DNA"/>
</dbReference>
<organism evidence="1 2">
    <name type="scientific">Cetraspora pellucida</name>
    <dbReference type="NCBI Taxonomy" id="1433469"/>
    <lineage>
        <taxon>Eukaryota</taxon>
        <taxon>Fungi</taxon>
        <taxon>Fungi incertae sedis</taxon>
        <taxon>Mucoromycota</taxon>
        <taxon>Glomeromycotina</taxon>
        <taxon>Glomeromycetes</taxon>
        <taxon>Diversisporales</taxon>
        <taxon>Gigasporaceae</taxon>
        <taxon>Cetraspora</taxon>
    </lineage>
</organism>
<sequence length="40" mass="4840">STTVVENRYFNEFINFLDPRYLIPTRQAAKKMILDEFDSR</sequence>
<feature type="non-terminal residue" evidence="1">
    <location>
        <position position="1"/>
    </location>
</feature>
<evidence type="ECO:0000313" key="2">
    <source>
        <dbReference type="Proteomes" id="UP000789366"/>
    </source>
</evidence>
<name>A0ACA9P048_9GLOM</name>
<dbReference type="Proteomes" id="UP000789366">
    <property type="component" value="Unassembled WGS sequence"/>
</dbReference>
<reference evidence="1" key="1">
    <citation type="submission" date="2021-06" db="EMBL/GenBank/DDBJ databases">
        <authorList>
            <person name="Kallberg Y."/>
            <person name="Tangrot J."/>
            <person name="Rosling A."/>
        </authorList>
    </citation>
    <scope>NUCLEOTIDE SEQUENCE</scope>
    <source>
        <strain evidence="1">28 12/20/2015</strain>
    </source>
</reference>
<accession>A0ACA9P048</accession>
<proteinExistence type="predicted"/>
<evidence type="ECO:0000313" key="1">
    <source>
        <dbReference type="EMBL" id="CAG8684946.1"/>
    </source>
</evidence>